<dbReference type="GO" id="GO:0006310">
    <property type="term" value="P:DNA recombination"/>
    <property type="evidence" value="ECO:0007669"/>
    <property type="project" value="UniProtKB-KW"/>
</dbReference>
<accession>A0A1H8II82</accession>
<evidence type="ECO:0000313" key="4">
    <source>
        <dbReference type="Proteomes" id="UP000198553"/>
    </source>
</evidence>
<proteinExistence type="predicted"/>
<dbReference type="STRING" id="930146.SAMN05192533_11764"/>
<gene>
    <name evidence="3" type="ORF">SAMN05192533_11764</name>
</gene>
<dbReference type="InterPro" id="IPR011010">
    <property type="entry name" value="DNA_brk_join_enz"/>
</dbReference>
<dbReference type="SUPFAM" id="SSF56349">
    <property type="entry name" value="DNA breaking-rejoining enzymes"/>
    <property type="match status" value="1"/>
</dbReference>
<evidence type="ECO:0000259" key="2">
    <source>
        <dbReference type="Pfam" id="PF00589"/>
    </source>
</evidence>
<dbReference type="EMBL" id="FOBW01000017">
    <property type="protein sequence ID" value="SEN68403.1"/>
    <property type="molecule type" value="Genomic_DNA"/>
</dbReference>
<dbReference type="InterPro" id="IPR002104">
    <property type="entry name" value="Integrase_catalytic"/>
</dbReference>
<name>A0A1H8II82_9BACI</name>
<keyword evidence="1" id="KW-0233">DNA recombination</keyword>
<dbReference type="AlphaFoldDB" id="A0A1H8II82"/>
<protein>
    <submittedName>
        <fullName evidence="3">Phage integrase family protein</fullName>
    </submittedName>
</protein>
<dbReference type="InterPro" id="IPR013762">
    <property type="entry name" value="Integrase-like_cat_sf"/>
</dbReference>
<reference evidence="4" key="1">
    <citation type="submission" date="2016-10" db="EMBL/GenBank/DDBJ databases">
        <authorList>
            <person name="Varghese N."/>
            <person name="Submissions S."/>
        </authorList>
    </citation>
    <scope>NUCLEOTIDE SEQUENCE [LARGE SCALE GENOMIC DNA]</scope>
    <source>
        <strain evidence="4">B48,IBRC-M 10115,DSM 25386,CECT 8001</strain>
    </source>
</reference>
<dbReference type="GO" id="GO:0015074">
    <property type="term" value="P:DNA integration"/>
    <property type="evidence" value="ECO:0007669"/>
    <property type="project" value="InterPro"/>
</dbReference>
<dbReference type="GO" id="GO:0003677">
    <property type="term" value="F:DNA binding"/>
    <property type="evidence" value="ECO:0007669"/>
    <property type="project" value="InterPro"/>
</dbReference>
<dbReference type="Pfam" id="PF00589">
    <property type="entry name" value="Phage_integrase"/>
    <property type="match status" value="1"/>
</dbReference>
<dbReference type="OrthoDB" id="9766545at2"/>
<organism evidence="3 4">
    <name type="scientific">Mesobacillus persicus</name>
    <dbReference type="NCBI Taxonomy" id="930146"/>
    <lineage>
        <taxon>Bacteria</taxon>
        <taxon>Bacillati</taxon>
        <taxon>Bacillota</taxon>
        <taxon>Bacilli</taxon>
        <taxon>Bacillales</taxon>
        <taxon>Bacillaceae</taxon>
        <taxon>Mesobacillus</taxon>
    </lineage>
</organism>
<dbReference type="Gene3D" id="1.10.443.10">
    <property type="entry name" value="Intergrase catalytic core"/>
    <property type="match status" value="1"/>
</dbReference>
<keyword evidence="4" id="KW-1185">Reference proteome</keyword>
<sequence>MVYMSADLTELCRKYDSIMETKNPGREYFFPSSRAANYNNTSVCRLFDNILRKTSFFEKTSKKPTCHGLRHTFAVNSMRKCIEDGENFNIMIRYLSRYMGHSCPQNTMYYLHMVVTLVPEIRKMAKGYEDILNGVAYVEEY</sequence>
<dbReference type="Proteomes" id="UP000198553">
    <property type="component" value="Unassembled WGS sequence"/>
</dbReference>
<evidence type="ECO:0000313" key="3">
    <source>
        <dbReference type="EMBL" id="SEN68403.1"/>
    </source>
</evidence>
<evidence type="ECO:0000256" key="1">
    <source>
        <dbReference type="ARBA" id="ARBA00023172"/>
    </source>
</evidence>
<feature type="domain" description="Tyr recombinase" evidence="2">
    <location>
        <begin position="3"/>
        <end position="113"/>
    </location>
</feature>